<keyword evidence="1" id="KW-0472">Membrane</keyword>
<keyword evidence="4" id="KW-1185">Reference proteome</keyword>
<dbReference type="HOGENOM" id="CLU_1386516_0_0_1"/>
<dbReference type="EnsemblProtists" id="EKX40048">
    <property type="protein sequence ID" value="EKX40048"/>
    <property type="gene ID" value="GUITHDRAFT_113786"/>
</dbReference>
<sequence>MEQALFFGAIEKLLSSSELTSTDRLALMIYMFVVFAIVMTLWSYFLSPRRQKILLQDQRRMESLSRPWTLLALFYGDLYAASLRPAPSKEGKLLALHKLGQAASPDMFTNTASVSSLAYVSELLVQRIPTILIPALVAGARAASKLRRFHSILAVAITCKSRQLCAELVNLGILDELAGCIDVRKSATYCAVLSSPS</sequence>
<organism evidence="2">
    <name type="scientific">Guillardia theta (strain CCMP2712)</name>
    <name type="common">Cryptophyte</name>
    <dbReference type="NCBI Taxonomy" id="905079"/>
    <lineage>
        <taxon>Eukaryota</taxon>
        <taxon>Cryptophyceae</taxon>
        <taxon>Pyrenomonadales</taxon>
        <taxon>Geminigeraceae</taxon>
        <taxon>Guillardia</taxon>
    </lineage>
</organism>
<keyword evidence="1" id="KW-0812">Transmembrane</keyword>
<dbReference type="GeneID" id="17296858"/>
<dbReference type="RefSeq" id="XP_005827028.1">
    <property type="nucleotide sequence ID" value="XM_005826971.1"/>
</dbReference>
<reference evidence="2 4" key="1">
    <citation type="journal article" date="2012" name="Nature">
        <title>Algal genomes reveal evolutionary mosaicism and the fate of nucleomorphs.</title>
        <authorList>
            <consortium name="DOE Joint Genome Institute"/>
            <person name="Curtis B.A."/>
            <person name="Tanifuji G."/>
            <person name="Burki F."/>
            <person name="Gruber A."/>
            <person name="Irimia M."/>
            <person name="Maruyama S."/>
            <person name="Arias M.C."/>
            <person name="Ball S.G."/>
            <person name="Gile G.H."/>
            <person name="Hirakawa Y."/>
            <person name="Hopkins J.F."/>
            <person name="Kuo A."/>
            <person name="Rensing S.A."/>
            <person name="Schmutz J."/>
            <person name="Symeonidi A."/>
            <person name="Elias M."/>
            <person name="Eveleigh R.J."/>
            <person name="Herman E.K."/>
            <person name="Klute M.J."/>
            <person name="Nakayama T."/>
            <person name="Obornik M."/>
            <person name="Reyes-Prieto A."/>
            <person name="Armbrust E.V."/>
            <person name="Aves S.J."/>
            <person name="Beiko R.G."/>
            <person name="Coutinho P."/>
            <person name="Dacks J.B."/>
            <person name="Durnford D.G."/>
            <person name="Fast N.M."/>
            <person name="Green B.R."/>
            <person name="Grisdale C.J."/>
            <person name="Hempel F."/>
            <person name="Henrissat B."/>
            <person name="Hoppner M.P."/>
            <person name="Ishida K."/>
            <person name="Kim E."/>
            <person name="Koreny L."/>
            <person name="Kroth P.G."/>
            <person name="Liu Y."/>
            <person name="Malik S.B."/>
            <person name="Maier U.G."/>
            <person name="McRose D."/>
            <person name="Mock T."/>
            <person name="Neilson J.A."/>
            <person name="Onodera N.T."/>
            <person name="Poole A.M."/>
            <person name="Pritham E.J."/>
            <person name="Richards T.A."/>
            <person name="Rocap G."/>
            <person name="Roy S.W."/>
            <person name="Sarai C."/>
            <person name="Schaack S."/>
            <person name="Shirato S."/>
            <person name="Slamovits C.H."/>
            <person name="Spencer D.F."/>
            <person name="Suzuki S."/>
            <person name="Worden A.Z."/>
            <person name="Zauner S."/>
            <person name="Barry K."/>
            <person name="Bell C."/>
            <person name="Bharti A.K."/>
            <person name="Crow J.A."/>
            <person name="Grimwood J."/>
            <person name="Kramer R."/>
            <person name="Lindquist E."/>
            <person name="Lucas S."/>
            <person name="Salamov A."/>
            <person name="McFadden G.I."/>
            <person name="Lane C.E."/>
            <person name="Keeling P.J."/>
            <person name="Gray M.W."/>
            <person name="Grigoriev I.V."/>
            <person name="Archibald J.M."/>
        </authorList>
    </citation>
    <scope>NUCLEOTIDE SEQUENCE</scope>
    <source>
        <strain evidence="2 4">CCMP2712</strain>
    </source>
</reference>
<keyword evidence="1" id="KW-1133">Transmembrane helix</keyword>
<protein>
    <submittedName>
        <fullName evidence="2 3">Uncharacterized protein</fullName>
    </submittedName>
</protein>
<dbReference type="KEGG" id="gtt:GUITHDRAFT_113786"/>
<reference evidence="3" key="3">
    <citation type="submission" date="2016-03" db="UniProtKB">
        <authorList>
            <consortium name="EnsemblProtists"/>
        </authorList>
    </citation>
    <scope>IDENTIFICATION</scope>
</reference>
<dbReference type="PaxDb" id="55529-EKX40048"/>
<name>L1IUY3_GUITC</name>
<evidence type="ECO:0000313" key="3">
    <source>
        <dbReference type="EnsemblProtists" id="EKX40048"/>
    </source>
</evidence>
<accession>L1IUY3</accession>
<reference evidence="4" key="2">
    <citation type="submission" date="2012-11" db="EMBL/GenBank/DDBJ databases">
        <authorList>
            <person name="Kuo A."/>
            <person name="Curtis B.A."/>
            <person name="Tanifuji G."/>
            <person name="Burki F."/>
            <person name="Gruber A."/>
            <person name="Irimia M."/>
            <person name="Maruyama S."/>
            <person name="Arias M.C."/>
            <person name="Ball S.G."/>
            <person name="Gile G.H."/>
            <person name="Hirakawa Y."/>
            <person name="Hopkins J.F."/>
            <person name="Rensing S.A."/>
            <person name="Schmutz J."/>
            <person name="Symeonidi A."/>
            <person name="Elias M."/>
            <person name="Eveleigh R.J."/>
            <person name="Herman E.K."/>
            <person name="Klute M.J."/>
            <person name="Nakayama T."/>
            <person name="Obornik M."/>
            <person name="Reyes-Prieto A."/>
            <person name="Armbrust E.V."/>
            <person name="Aves S.J."/>
            <person name="Beiko R.G."/>
            <person name="Coutinho P."/>
            <person name="Dacks J.B."/>
            <person name="Durnford D.G."/>
            <person name="Fast N.M."/>
            <person name="Green B.R."/>
            <person name="Grisdale C."/>
            <person name="Hempe F."/>
            <person name="Henrissat B."/>
            <person name="Hoppner M.P."/>
            <person name="Ishida K.-I."/>
            <person name="Kim E."/>
            <person name="Koreny L."/>
            <person name="Kroth P.G."/>
            <person name="Liu Y."/>
            <person name="Malik S.-B."/>
            <person name="Maier U.G."/>
            <person name="McRose D."/>
            <person name="Mock T."/>
            <person name="Neilson J.A."/>
            <person name="Onodera N.T."/>
            <person name="Poole A.M."/>
            <person name="Pritham E.J."/>
            <person name="Richards T.A."/>
            <person name="Rocap G."/>
            <person name="Roy S.W."/>
            <person name="Sarai C."/>
            <person name="Schaack S."/>
            <person name="Shirato S."/>
            <person name="Slamovits C.H."/>
            <person name="Spencer D.F."/>
            <person name="Suzuki S."/>
            <person name="Worden A.Z."/>
            <person name="Zauner S."/>
            <person name="Barry K."/>
            <person name="Bell C."/>
            <person name="Bharti A.K."/>
            <person name="Crow J.A."/>
            <person name="Grimwood J."/>
            <person name="Kramer R."/>
            <person name="Lindquist E."/>
            <person name="Lucas S."/>
            <person name="Salamov A."/>
            <person name="McFadden G.I."/>
            <person name="Lane C.E."/>
            <person name="Keeling P.J."/>
            <person name="Gray M.W."/>
            <person name="Grigoriev I.V."/>
            <person name="Archibald J.M."/>
        </authorList>
    </citation>
    <scope>NUCLEOTIDE SEQUENCE</scope>
    <source>
        <strain evidence="4">CCMP2712</strain>
    </source>
</reference>
<gene>
    <name evidence="2" type="ORF">GUITHDRAFT_113786</name>
</gene>
<dbReference type="Proteomes" id="UP000011087">
    <property type="component" value="Unassembled WGS sequence"/>
</dbReference>
<dbReference type="EMBL" id="JH993034">
    <property type="protein sequence ID" value="EKX40048.1"/>
    <property type="molecule type" value="Genomic_DNA"/>
</dbReference>
<evidence type="ECO:0000313" key="2">
    <source>
        <dbReference type="EMBL" id="EKX40048.1"/>
    </source>
</evidence>
<feature type="transmembrane region" description="Helical" evidence="1">
    <location>
        <begin position="25"/>
        <end position="47"/>
    </location>
</feature>
<evidence type="ECO:0000256" key="1">
    <source>
        <dbReference type="SAM" id="Phobius"/>
    </source>
</evidence>
<evidence type="ECO:0000313" key="4">
    <source>
        <dbReference type="Proteomes" id="UP000011087"/>
    </source>
</evidence>
<proteinExistence type="predicted"/>
<dbReference type="AlphaFoldDB" id="L1IUY3"/>